<dbReference type="SUPFAM" id="SSF53335">
    <property type="entry name" value="S-adenosyl-L-methionine-dependent methyltransferases"/>
    <property type="match status" value="1"/>
</dbReference>
<evidence type="ECO:0000259" key="6">
    <source>
        <dbReference type="Pfam" id="PF05175"/>
    </source>
</evidence>
<evidence type="ECO:0000256" key="1">
    <source>
        <dbReference type="ARBA" id="ARBA00022490"/>
    </source>
</evidence>
<organism evidence="8 9">
    <name type="scientific">Neptunomonas concharum</name>
    <dbReference type="NCBI Taxonomy" id="1031538"/>
    <lineage>
        <taxon>Bacteria</taxon>
        <taxon>Pseudomonadati</taxon>
        <taxon>Pseudomonadota</taxon>
        <taxon>Gammaproteobacteria</taxon>
        <taxon>Oceanospirillales</taxon>
        <taxon>Oceanospirillaceae</taxon>
        <taxon>Neptunomonas</taxon>
    </lineage>
</organism>
<dbReference type="Gene3D" id="3.40.50.150">
    <property type="entry name" value="Vaccinia Virus protein VP39"/>
    <property type="match status" value="2"/>
</dbReference>
<name>A0A5P1REB7_9GAMM</name>
<dbReference type="PROSITE" id="PS00092">
    <property type="entry name" value="N6_MTASE"/>
    <property type="match status" value="1"/>
</dbReference>
<accession>A0A5P1REB7</accession>
<reference evidence="8 9" key="1">
    <citation type="journal article" date="2019" name="Biochem. Eng. J.">
        <title>Metabolic engineering of the marine bacteria Neptunomonas concharum for the production of acetoin and meso-2,3-butanediol from acetate.</title>
        <authorList>
            <person name="Li W."/>
            <person name="Pu N."/>
            <person name="Liu C.-X."/>
            <person name="Yuan Q.-P."/>
            <person name="Li Z.-J."/>
        </authorList>
    </citation>
    <scope>NUCLEOTIDE SEQUENCE [LARGE SCALE GENOMIC DNA]</scope>
    <source>
        <strain evidence="8 9">JCM17730</strain>
    </source>
</reference>
<feature type="domain" description="Methyltransferase small" evidence="6">
    <location>
        <begin position="173"/>
        <end position="341"/>
    </location>
</feature>
<evidence type="ECO:0000259" key="7">
    <source>
        <dbReference type="Pfam" id="PF08468"/>
    </source>
</evidence>
<dbReference type="InterPro" id="IPR029063">
    <property type="entry name" value="SAM-dependent_MTases_sf"/>
</dbReference>
<evidence type="ECO:0000256" key="3">
    <source>
        <dbReference type="ARBA" id="ARBA00022603"/>
    </source>
</evidence>
<dbReference type="Pfam" id="PF05175">
    <property type="entry name" value="MTS"/>
    <property type="match status" value="1"/>
</dbReference>
<evidence type="ECO:0000313" key="9">
    <source>
        <dbReference type="Proteomes" id="UP000324760"/>
    </source>
</evidence>
<proteinExistence type="predicted"/>
<protein>
    <submittedName>
        <fullName evidence="8">Methyltransferase</fullName>
    </submittedName>
</protein>
<keyword evidence="1" id="KW-0963">Cytoplasm</keyword>
<dbReference type="PANTHER" id="PTHR47816">
    <property type="entry name" value="RIBOSOMAL RNA SMALL SUBUNIT METHYLTRANSFERASE C"/>
    <property type="match status" value="1"/>
</dbReference>
<dbReference type="AlphaFoldDB" id="A0A5P1REB7"/>
<keyword evidence="4 8" id="KW-0808">Transferase</keyword>
<dbReference type="InterPro" id="IPR013675">
    <property type="entry name" value="Mtase_sm_N"/>
</dbReference>
<sequence length="348" mass="38758">MRDLAFALLYDTFKTARTPALWVVDENIDIADIPDGLHGFSAITNRFDVAQALETKGWDYQLNDYLLEAQPREHFASIFLRIPKEKAQGHYLINQSGQLLCHGGSLFLSGMKQEGIKGFIDRAAKLSGQSADLWKADKQTWAGEIRFEGPMGEPLEDKDYRILRPAPQDDHFHFLSKPGIFGWDKIDQGSALLVSHLPSLIQPYSDINCALDLGCGYGYLTLHTGRLLNIPVVATDNNAAAVFACQHNLAQAQRQGDVTLDDCGTHVEGEFPLVICNPPFHSGFSVDNDLTDRFLASAADHLTKTGVAIFVTNLHIPLERKASHFFQRTETMINNGHFKLVRLSLPKK</sequence>
<dbReference type="InterPro" id="IPR046977">
    <property type="entry name" value="RsmC/RlmG"/>
</dbReference>
<dbReference type="GO" id="GO:0003676">
    <property type="term" value="F:nucleic acid binding"/>
    <property type="evidence" value="ECO:0007669"/>
    <property type="project" value="InterPro"/>
</dbReference>
<dbReference type="GO" id="GO:0008990">
    <property type="term" value="F:rRNA (guanine-N2-)-methyltransferase activity"/>
    <property type="evidence" value="ECO:0007669"/>
    <property type="project" value="InterPro"/>
</dbReference>
<dbReference type="InterPro" id="IPR007848">
    <property type="entry name" value="Small_mtfrase_dom"/>
</dbReference>
<keyword evidence="9" id="KW-1185">Reference proteome</keyword>
<dbReference type="Proteomes" id="UP000324760">
    <property type="component" value="Chromosome"/>
</dbReference>
<gene>
    <name evidence="8" type="ORF">F0U83_15205</name>
</gene>
<feature type="domain" description="Methyltransferase small N-terminal" evidence="7">
    <location>
        <begin position="41"/>
        <end position="120"/>
    </location>
</feature>
<dbReference type="RefSeq" id="WP_138989069.1">
    <property type="nucleotide sequence ID" value="NZ_CP043869.1"/>
</dbReference>
<keyword evidence="3 8" id="KW-0489">Methyltransferase</keyword>
<evidence type="ECO:0000256" key="4">
    <source>
        <dbReference type="ARBA" id="ARBA00022679"/>
    </source>
</evidence>
<dbReference type="InterPro" id="IPR002052">
    <property type="entry name" value="DNA_methylase_N6_adenine_CS"/>
</dbReference>
<dbReference type="OrthoDB" id="29650at2"/>
<evidence type="ECO:0000313" key="8">
    <source>
        <dbReference type="EMBL" id="QEQ97953.1"/>
    </source>
</evidence>
<keyword evidence="2" id="KW-0698">rRNA processing</keyword>
<dbReference type="Pfam" id="PF08468">
    <property type="entry name" value="MTS_N"/>
    <property type="match status" value="1"/>
</dbReference>
<dbReference type="KEGG" id="ncu:F0U83_15205"/>
<dbReference type="PANTHER" id="PTHR47816:SF4">
    <property type="entry name" value="RIBOSOMAL RNA SMALL SUBUNIT METHYLTRANSFERASE C"/>
    <property type="match status" value="1"/>
</dbReference>
<evidence type="ECO:0000256" key="5">
    <source>
        <dbReference type="ARBA" id="ARBA00022691"/>
    </source>
</evidence>
<evidence type="ECO:0000256" key="2">
    <source>
        <dbReference type="ARBA" id="ARBA00022552"/>
    </source>
</evidence>
<dbReference type="CDD" id="cd02440">
    <property type="entry name" value="AdoMet_MTases"/>
    <property type="match status" value="1"/>
</dbReference>
<dbReference type="EMBL" id="CP043869">
    <property type="protein sequence ID" value="QEQ97953.1"/>
    <property type="molecule type" value="Genomic_DNA"/>
</dbReference>
<keyword evidence="5" id="KW-0949">S-adenosyl-L-methionine</keyword>